<name>F1L9I2_ASCSU</name>
<dbReference type="Gene3D" id="1.20.1640.10">
    <property type="entry name" value="Multidrug efflux transporter AcrB transmembrane domain"/>
    <property type="match status" value="1"/>
</dbReference>
<reference evidence="9" key="1">
    <citation type="journal article" date="2011" name="Genome Res.">
        <title>Deep small RNA sequencing from the nematode Ascaris reveals conservation, functional diversification, and novel developmental profiles.</title>
        <authorList>
            <person name="Wang J."/>
            <person name="Czech B."/>
            <person name="Crunk A."/>
            <person name="Wallace A."/>
            <person name="Mitreva M."/>
            <person name="Hannon G.J."/>
            <person name="Davis R.E."/>
        </authorList>
    </citation>
    <scope>NUCLEOTIDE SEQUENCE</scope>
</reference>
<feature type="transmembrane region" description="Helical" evidence="8">
    <location>
        <begin position="272"/>
        <end position="292"/>
    </location>
</feature>
<protein>
    <submittedName>
        <fullName evidence="9">Patched domain-containing protein 3</fullName>
    </submittedName>
</protein>
<evidence type="ECO:0000256" key="7">
    <source>
        <dbReference type="ARBA" id="ARBA00023180"/>
    </source>
</evidence>
<dbReference type="EMBL" id="JI174633">
    <property type="protein sequence ID" value="ADY46786.1"/>
    <property type="molecule type" value="mRNA"/>
</dbReference>
<evidence type="ECO:0000256" key="1">
    <source>
        <dbReference type="ARBA" id="ARBA00004651"/>
    </source>
</evidence>
<feature type="transmembrane region" description="Helical" evidence="8">
    <location>
        <begin position="185"/>
        <end position="206"/>
    </location>
</feature>
<dbReference type="PANTHER" id="PTHR10796:SF90">
    <property type="entry name" value="SSD DOMAIN-CONTAINING PROTEIN"/>
    <property type="match status" value="1"/>
</dbReference>
<keyword evidence="5 8" id="KW-1133">Transmembrane helix</keyword>
<feature type="transmembrane region" description="Helical" evidence="8">
    <location>
        <begin position="158"/>
        <end position="179"/>
    </location>
</feature>
<dbReference type="SUPFAM" id="SSF82866">
    <property type="entry name" value="Multidrug efflux transporter AcrB transmembrane domain"/>
    <property type="match status" value="1"/>
</dbReference>
<evidence type="ECO:0000256" key="2">
    <source>
        <dbReference type="ARBA" id="ARBA00005585"/>
    </source>
</evidence>
<dbReference type="GO" id="GO:0030659">
    <property type="term" value="C:cytoplasmic vesicle membrane"/>
    <property type="evidence" value="ECO:0007669"/>
    <property type="project" value="TreeGrafter"/>
</dbReference>
<evidence type="ECO:0000256" key="3">
    <source>
        <dbReference type="ARBA" id="ARBA00022475"/>
    </source>
</evidence>
<evidence type="ECO:0000256" key="8">
    <source>
        <dbReference type="SAM" id="Phobius"/>
    </source>
</evidence>
<accession>F1L9I2</accession>
<proteinExistence type="evidence at transcript level"/>
<comment type="similarity">
    <text evidence="2">Belongs to the patched family.</text>
</comment>
<keyword evidence="6 8" id="KW-0472">Membrane</keyword>
<evidence type="ECO:0000313" key="9">
    <source>
        <dbReference type="EMBL" id="ADY46786.1"/>
    </source>
</evidence>
<keyword evidence="4 8" id="KW-0812">Transmembrane</keyword>
<evidence type="ECO:0000256" key="5">
    <source>
        <dbReference type="ARBA" id="ARBA00022989"/>
    </source>
</evidence>
<dbReference type="GO" id="GO:0005886">
    <property type="term" value="C:plasma membrane"/>
    <property type="evidence" value="ECO:0007669"/>
    <property type="project" value="UniProtKB-SubCell"/>
</dbReference>
<dbReference type="AlphaFoldDB" id="F1L9I2"/>
<dbReference type="PANTHER" id="PTHR10796">
    <property type="entry name" value="PATCHED-RELATED"/>
    <property type="match status" value="1"/>
</dbReference>
<sequence>MIHDFETLPHAIGPSATMFWLNDYQKMMQEINGFMTLFGIEVDESYNSVPEFLNTFVFWNETIKWHRNDDGKVNVTAFYFVTGYCNSTSWWDRAEMMLTWREAASRWQQFNVTIYSENSPVFEGIFGLKGTTVQTATITLICMLAVCVLFVPSAAGVLTAGWAICSISLGVFGFLSWWGLDLDPVTMSAIVMSIGFSVDYTAHVSYHYQRARQLLPPLSSKKDRLIYTLDSIGWPMIQAAVSTLVCFLPVAFHPDYTPSVFVRTITLVVGWGLLHGLVLLPAILAAIPDCLFTDLDRRSSMSIPTSNMLTNMKLRVDDETMKILHEETLVRKTRQQYPVWRRETT</sequence>
<dbReference type="GO" id="GO:0006897">
    <property type="term" value="P:endocytosis"/>
    <property type="evidence" value="ECO:0007669"/>
    <property type="project" value="TreeGrafter"/>
</dbReference>
<evidence type="ECO:0000256" key="4">
    <source>
        <dbReference type="ARBA" id="ARBA00022692"/>
    </source>
</evidence>
<feature type="transmembrane region" description="Helical" evidence="8">
    <location>
        <begin position="133"/>
        <end position="151"/>
    </location>
</feature>
<keyword evidence="7" id="KW-0325">Glycoprotein</keyword>
<dbReference type="FunFam" id="1.20.1640.10:FF:000013">
    <property type="entry name" value="PaTched Related family"/>
    <property type="match status" value="1"/>
</dbReference>
<keyword evidence="3" id="KW-1003">Cell membrane</keyword>
<comment type="subcellular location">
    <subcellularLocation>
        <location evidence="1">Cell membrane</location>
        <topology evidence="1">Multi-pass membrane protein</topology>
    </subcellularLocation>
</comment>
<organism evidence="9">
    <name type="scientific">Ascaris suum</name>
    <name type="common">Pig roundworm</name>
    <name type="synonym">Ascaris lumbricoides</name>
    <dbReference type="NCBI Taxonomy" id="6253"/>
    <lineage>
        <taxon>Eukaryota</taxon>
        <taxon>Metazoa</taxon>
        <taxon>Ecdysozoa</taxon>
        <taxon>Nematoda</taxon>
        <taxon>Chromadorea</taxon>
        <taxon>Rhabditida</taxon>
        <taxon>Spirurina</taxon>
        <taxon>Ascaridomorpha</taxon>
        <taxon>Ascaridoidea</taxon>
        <taxon>Ascarididae</taxon>
        <taxon>Ascaris</taxon>
    </lineage>
</organism>
<evidence type="ECO:0000256" key="6">
    <source>
        <dbReference type="ARBA" id="ARBA00023136"/>
    </source>
</evidence>
<feature type="transmembrane region" description="Helical" evidence="8">
    <location>
        <begin position="227"/>
        <end position="252"/>
    </location>
</feature>
<dbReference type="GO" id="GO:0018996">
    <property type="term" value="P:molting cycle, collagen and cuticulin-based cuticle"/>
    <property type="evidence" value="ECO:0007669"/>
    <property type="project" value="TreeGrafter"/>
</dbReference>
<dbReference type="InterPro" id="IPR051697">
    <property type="entry name" value="Patched_domain-protein"/>
</dbReference>